<accession>A0A9P1IQL4</accession>
<feature type="transmembrane region" description="Helical" evidence="7">
    <location>
        <begin position="420"/>
        <end position="441"/>
    </location>
</feature>
<keyword evidence="6 7" id="KW-0472">Membrane</keyword>
<feature type="transmembrane region" description="Helical" evidence="7">
    <location>
        <begin position="1181"/>
        <end position="1201"/>
    </location>
</feature>
<comment type="subcellular location">
    <subcellularLocation>
        <location evidence="1">Membrane</location>
        <topology evidence="1">Multi-pass membrane protein</topology>
    </subcellularLocation>
</comment>
<comment type="caution">
    <text evidence="9">The sequence shown here is derived from an EMBL/GenBank/DDBJ whole genome shotgun (WGS) entry which is preliminary data.</text>
</comment>
<dbReference type="GO" id="GO:0140359">
    <property type="term" value="F:ABC-type transporter activity"/>
    <property type="evidence" value="ECO:0007669"/>
    <property type="project" value="InterPro"/>
</dbReference>
<feature type="transmembrane region" description="Helical" evidence="7">
    <location>
        <begin position="886"/>
        <end position="906"/>
    </location>
</feature>
<dbReference type="InterPro" id="IPR003593">
    <property type="entry name" value="AAA+_ATPase"/>
</dbReference>
<dbReference type="InterPro" id="IPR027417">
    <property type="entry name" value="P-loop_NTPase"/>
</dbReference>
<evidence type="ECO:0000259" key="8">
    <source>
        <dbReference type="PROSITE" id="PS50893"/>
    </source>
</evidence>
<evidence type="ECO:0000256" key="4">
    <source>
        <dbReference type="ARBA" id="ARBA00022840"/>
    </source>
</evidence>
<feature type="transmembrane region" description="Helical" evidence="7">
    <location>
        <begin position="1155"/>
        <end position="1175"/>
    </location>
</feature>
<dbReference type="Pfam" id="PF00005">
    <property type="entry name" value="ABC_tran"/>
    <property type="match status" value="2"/>
</dbReference>
<dbReference type="Gene3D" id="3.40.50.300">
    <property type="entry name" value="P-loop containing nucleotide triphosphate hydrolases"/>
    <property type="match status" value="3"/>
</dbReference>
<name>A0A9P1IQL4_9PELO</name>
<dbReference type="Pfam" id="PF12698">
    <property type="entry name" value="ABC2_membrane_3"/>
    <property type="match status" value="2"/>
</dbReference>
<evidence type="ECO:0000256" key="1">
    <source>
        <dbReference type="ARBA" id="ARBA00004141"/>
    </source>
</evidence>
<keyword evidence="4" id="KW-0067">ATP-binding</keyword>
<dbReference type="PANTHER" id="PTHR19229">
    <property type="entry name" value="ATP-BINDING CASSETTE TRANSPORTER SUBFAMILY A ABCA"/>
    <property type="match status" value="1"/>
</dbReference>
<feature type="transmembrane region" description="Helical" evidence="7">
    <location>
        <begin position="1047"/>
        <end position="1068"/>
    </location>
</feature>
<dbReference type="FunFam" id="3.40.50.300:FF:000933">
    <property type="entry name" value="ABC transporter A family member 7"/>
    <property type="match status" value="1"/>
</dbReference>
<feature type="domain" description="ABC transporter" evidence="8">
    <location>
        <begin position="1281"/>
        <end position="1486"/>
    </location>
</feature>
<feature type="transmembrane region" description="Helical" evidence="7">
    <location>
        <begin position="378"/>
        <end position="400"/>
    </location>
</feature>
<evidence type="ECO:0000256" key="7">
    <source>
        <dbReference type="SAM" id="Phobius"/>
    </source>
</evidence>
<dbReference type="PROSITE" id="PS00211">
    <property type="entry name" value="ABC_TRANSPORTER_1"/>
    <property type="match status" value="2"/>
</dbReference>
<feature type="domain" description="ABC transporter" evidence="8">
    <location>
        <begin position="496"/>
        <end position="723"/>
    </location>
</feature>
<feature type="transmembrane region" description="Helical" evidence="7">
    <location>
        <begin position="1120"/>
        <end position="1143"/>
    </location>
</feature>
<dbReference type="GO" id="GO:0016020">
    <property type="term" value="C:membrane"/>
    <property type="evidence" value="ECO:0007669"/>
    <property type="project" value="UniProtKB-SubCell"/>
</dbReference>
<feature type="transmembrane region" description="Helical" evidence="7">
    <location>
        <begin position="1089"/>
        <end position="1114"/>
    </location>
</feature>
<sequence length="1576" mass="180999">MNQFLLLFRKNLIIWRRNKLWTFFEIILPCVLTLLYLGIFVGRRSLHFADTNSLNFRIQGNVYDISTSVNYCSPLIRLAYSSSSTCKNESTKIMNIMEDIFTTSHSYFELTEEPSEDSLEKKLRDAVKEYSFAYRSHYFCELERIGIYFDEIDFDKQILKYRLIYANSDGNWLLEKRSAMSNGFGKKFATDYERMGFLTFQHAIETSFINIINNSKNQFTINFQSFPELEVAINLHARHLSIIPYLLSIFIFTNVIHVTREISAENEHLKGYLMTLGLSNFNFYLTHILSGLLKSSFLFFITIMAFWINESSYINHIFTLSMILFLYGLSAITFGAFIASFFSTSDSAVKASITFWAILLGILFLFKPENHQEIFKCHFYSLNPIIAFSLSLDILAELIVDAKSLNIFNIFSGFYNRFTLGNAISMLIFDIILMFGISIFVDNYRRSNDVSLIQFITSLFASKNIENIKMSELQASEDLLDEDVSNENRNEDENGIIVSKLVKIWKTTGEKAINGLSFEAKRGEVTILFGQNGDGKSTTFHCIAGMIPPTQGRVIISGRESNLRPNIGLCPQYNPIIDQLTVEEHLWFINGLKGNRENRKFRSEMNRLLENVNLMDKKHEFSSNLSGGMKRKLCVCMALIGSSEIVLLDEPTAGMDTGARKDVQNLLEIEKQERTILLTTHYMDEAERLGDWILIMSHGKLVSSGTTKLLKQKYGSGYLLTVVLDDNNDRDRISEVLEKLCQFYISEAKIGNKHGKQIEVILPENRKSDFPILFRALETVQRKEFSSEIFFILPSQLKDKLRILQITNYGLSLNTLEQVILTISEKFGSSETDGIVNQNHEFEAKKFENLLENQSNLLPVKQGIPLFLSQISAIFRKKYMYTKRRWSQLVGQLFIPLMIIALIWLISKMKVHEQLKPDSIEKSYDLQEFSPAAVIWRNPMSENDLKMKKIVERASLGFENHIFDKSETLLNISAPFHGKIPSLLFGFAENTTLFDYRNQHIIPSLITLNNQARLWEGSDIEKVPKIECQINFHLEKKYDDLDNSHEVLIAFFIVIFSLVTSSFVLFLVEEKVSKFAHQQLLTGISPITMYATSMIFDFLVFSAICLIFLVFFYLFDFLLYRLGIIIFSWFLYFISNVPFIYLSSQYFKSPSKARVFLVIWQIFIASALLLIRGIWNDYFAFILECICSFFVPAFSFGNTLIETMKPSFSQNYSKYLTFMVLSAIVPSILFVVLQFKTVQKYLSSRKINERNQQNENDFKLSDSVVQEKQKARNANPLDYSLVVKNLTKKYGNFTALNDLSFTISKNECFGLLGVNGCGKTTTFDILTGYSFGTSGEAKIGGKDVTERIGIGYCPQFDSNYQQKADIILESIGMQKHSNKLIRYYSGGQKRKISIGIAILSSNQSMIILDEPTAGIDPKARREIWELLIWARENYRDSAIMLTSHSMDECEALCSRIAVLNRGKLIAIGSSQELKSLYGNTYTMTLTLNNKQDRQNIVKAINNQIPGAILQTPETNKTLDLVWLIPKSAEDEWSDKFEMVQNLARQLNLKDYILSQSSLEETFLQLARRNQQNLFEV</sequence>
<dbReference type="InterPro" id="IPR013525">
    <property type="entry name" value="ABC2_TM"/>
</dbReference>
<evidence type="ECO:0000256" key="6">
    <source>
        <dbReference type="ARBA" id="ARBA00023136"/>
    </source>
</evidence>
<feature type="transmembrane region" description="Helical" evidence="7">
    <location>
        <begin position="20"/>
        <end position="41"/>
    </location>
</feature>
<dbReference type="InterPro" id="IPR026082">
    <property type="entry name" value="ABCA"/>
</dbReference>
<reference evidence="9" key="1">
    <citation type="submission" date="2022-11" db="EMBL/GenBank/DDBJ databases">
        <authorList>
            <person name="Kikuchi T."/>
        </authorList>
    </citation>
    <scope>NUCLEOTIDE SEQUENCE</scope>
    <source>
        <strain evidence="9">PS1010</strain>
    </source>
</reference>
<evidence type="ECO:0000256" key="5">
    <source>
        <dbReference type="ARBA" id="ARBA00022989"/>
    </source>
</evidence>
<keyword evidence="3" id="KW-0547">Nucleotide-binding</keyword>
<feature type="transmembrane region" description="Helical" evidence="7">
    <location>
        <begin position="1213"/>
        <end position="1235"/>
    </location>
</feature>
<evidence type="ECO:0000256" key="2">
    <source>
        <dbReference type="ARBA" id="ARBA00022692"/>
    </source>
</evidence>
<proteinExistence type="predicted"/>
<dbReference type="OrthoDB" id="10255969at2759"/>
<dbReference type="Proteomes" id="UP001152747">
    <property type="component" value="Unassembled WGS sequence"/>
</dbReference>
<protein>
    <recommendedName>
        <fullName evidence="8">ABC transporter domain-containing protein</fullName>
    </recommendedName>
</protein>
<dbReference type="GO" id="GO:0005524">
    <property type="term" value="F:ATP binding"/>
    <property type="evidence" value="ECO:0007669"/>
    <property type="project" value="UniProtKB-KW"/>
</dbReference>
<evidence type="ECO:0000256" key="3">
    <source>
        <dbReference type="ARBA" id="ARBA00022741"/>
    </source>
</evidence>
<keyword evidence="10" id="KW-1185">Reference proteome</keyword>
<evidence type="ECO:0000313" key="9">
    <source>
        <dbReference type="EMBL" id="CAI5447582.1"/>
    </source>
</evidence>
<organism evidence="9 10">
    <name type="scientific">Caenorhabditis angaria</name>
    <dbReference type="NCBI Taxonomy" id="860376"/>
    <lineage>
        <taxon>Eukaryota</taxon>
        <taxon>Metazoa</taxon>
        <taxon>Ecdysozoa</taxon>
        <taxon>Nematoda</taxon>
        <taxon>Chromadorea</taxon>
        <taxon>Rhabditida</taxon>
        <taxon>Rhabditina</taxon>
        <taxon>Rhabditomorpha</taxon>
        <taxon>Rhabditoidea</taxon>
        <taxon>Rhabditidae</taxon>
        <taxon>Peloderinae</taxon>
        <taxon>Caenorhabditis</taxon>
    </lineage>
</organism>
<feature type="transmembrane region" description="Helical" evidence="7">
    <location>
        <begin position="348"/>
        <end position="366"/>
    </location>
</feature>
<dbReference type="CDD" id="cd03263">
    <property type="entry name" value="ABC_subfamily_A"/>
    <property type="match status" value="2"/>
</dbReference>
<dbReference type="PANTHER" id="PTHR19229:SF271">
    <property type="entry name" value="ABC TRANSPORTER CED-7"/>
    <property type="match status" value="1"/>
</dbReference>
<dbReference type="GO" id="GO:0005319">
    <property type="term" value="F:lipid transporter activity"/>
    <property type="evidence" value="ECO:0007669"/>
    <property type="project" value="TreeGrafter"/>
</dbReference>
<gene>
    <name evidence="9" type="ORF">CAMP_LOCUS10219</name>
</gene>
<keyword evidence="2 7" id="KW-0812">Transmembrane</keyword>
<dbReference type="PROSITE" id="PS50893">
    <property type="entry name" value="ABC_TRANSPORTER_2"/>
    <property type="match status" value="2"/>
</dbReference>
<dbReference type="SMART" id="SM00382">
    <property type="entry name" value="AAA"/>
    <property type="match status" value="2"/>
</dbReference>
<feature type="transmembrane region" description="Helical" evidence="7">
    <location>
        <begin position="320"/>
        <end position="342"/>
    </location>
</feature>
<dbReference type="InterPro" id="IPR003439">
    <property type="entry name" value="ABC_transporter-like_ATP-bd"/>
</dbReference>
<dbReference type="GO" id="GO:0016887">
    <property type="term" value="F:ATP hydrolysis activity"/>
    <property type="evidence" value="ECO:0007669"/>
    <property type="project" value="InterPro"/>
</dbReference>
<dbReference type="EMBL" id="CANHGI010000004">
    <property type="protein sequence ID" value="CAI5447582.1"/>
    <property type="molecule type" value="Genomic_DNA"/>
</dbReference>
<evidence type="ECO:0000313" key="10">
    <source>
        <dbReference type="Proteomes" id="UP001152747"/>
    </source>
</evidence>
<dbReference type="InterPro" id="IPR017871">
    <property type="entry name" value="ABC_transporter-like_CS"/>
</dbReference>
<keyword evidence="5 7" id="KW-1133">Transmembrane helix</keyword>
<dbReference type="SUPFAM" id="SSF52540">
    <property type="entry name" value="P-loop containing nucleoside triphosphate hydrolases"/>
    <property type="match status" value="2"/>
</dbReference>
<feature type="transmembrane region" description="Helical" evidence="7">
    <location>
        <begin position="283"/>
        <end position="308"/>
    </location>
</feature>